<dbReference type="Pfam" id="PF20710">
    <property type="entry name" value="DUF6824"/>
    <property type="match status" value="1"/>
</dbReference>
<evidence type="ECO:0000259" key="1">
    <source>
        <dbReference type="Pfam" id="PF20710"/>
    </source>
</evidence>
<evidence type="ECO:0000313" key="2">
    <source>
        <dbReference type="EMBL" id="CAE0723843.1"/>
    </source>
</evidence>
<name>A0A7S4EMU2_9STRA</name>
<organism evidence="2">
    <name type="scientific">Pseudo-nitzschia australis</name>
    <dbReference type="NCBI Taxonomy" id="44445"/>
    <lineage>
        <taxon>Eukaryota</taxon>
        <taxon>Sar</taxon>
        <taxon>Stramenopiles</taxon>
        <taxon>Ochrophyta</taxon>
        <taxon>Bacillariophyta</taxon>
        <taxon>Bacillariophyceae</taxon>
        <taxon>Bacillariophycidae</taxon>
        <taxon>Bacillariales</taxon>
        <taxon>Bacillariaceae</taxon>
        <taxon>Pseudo-nitzschia</taxon>
    </lineage>
</organism>
<feature type="domain" description="DUF6824" evidence="1">
    <location>
        <begin position="45"/>
        <end position="128"/>
    </location>
</feature>
<protein>
    <recommendedName>
        <fullName evidence="1">DUF6824 domain-containing protein</fullName>
    </recommendedName>
</protein>
<reference evidence="2" key="1">
    <citation type="submission" date="2021-01" db="EMBL/GenBank/DDBJ databases">
        <authorList>
            <person name="Corre E."/>
            <person name="Pelletier E."/>
            <person name="Niang G."/>
            <person name="Scheremetjew M."/>
            <person name="Finn R."/>
            <person name="Kale V."/>
            <person name="Holt S."/>
            <person name="Cochrane G."/>
            <person name="Meng A."/>
            <person name="Brown T."/>
            <person name="Cohen L."/>
        </authorList>
    </citation>
    <scope>NUCLEOTIDE SEQUENCE</scope>
    <source>
        <strain evidence="2">10249 10 AB</strain>
    </source>
</reference>
<sequence length="225" mass="25806">MPINTKTGRLKTEYNEKWMGLQGIRDGVTATNKSLLRIECPEQIDILLGRGWPKMGHPGNAIFRNLIETRMADYNNSRSKREKTTIAWSVVFELNKNRVRFLREDKSGGWVEVSNEIAREKVSIGFRDIRKAQTKSTKRDIAKSKRGEIGHVLSSQQDNTIISPNIIKGEQEMDSFAFLDMDGSRNKSMFTTCMNSIRPFNDHAMNMSLDTYDSEKHRKMTPDSV</sequence>
<gene>
    <name evidence="2" type="ORF">PAUS00366_LOCUS16599</name>
</gene>
<dbReference type="EMBL" id="HBIX01023977">
    <property type="protein sequence ID" value="CAE0723843.1"/>
    <property type="molecule type" value="Transcribed_RNA"/>
</dbReference>
<proteinExistence type="predicted"/>
<dbReference type="AlphaFoldDB" id="A0A7S4EMU2"/>
<dbReference type="InterPro" id="IPR049227">
    <property type="entry name" value="DUF6824"/>
</dbReference>
<accession>A0A7S4EMU2</accession>